<keyword evidence="2" id="KW-0245">EGF-like domain</keyword>
<dbReference type="SUPFAM" id="SSF57196">
    <property type="entry name" value="EGF/Laminin"/>
    <property type="match status" value="1"/>
</dbReference>
<dbReference type="InterPro" id="IPR000742">
    <property type="entry name" value="EGF"/>
</dbReference>
<dbReference type="Gene3D" id="2.10.25.10">
    <property type="entry name" value="Laminin"/>
    <property type="match status" value="1"/>
</dbReference>
<dbReference type="PROSITE" id="PS50026">
    <property type="entry name" value="EGF_3"/>
    <property type="match status" value="1"/>
</dbReference>
<comment type="caution">
    <text evidence="2">Lacks conserved residue(s) required for the propagation of feature annotation.</text>
</comment>
<feature type="domain" description="CUB" evidence="3">
    <location>
        <begin position="1"/>
        <end position="66"/>
    </location>
</feature>
<evidence type="ECO:0000313" key="5">
    <source>
        <dbReference type="EMBL" id="CBY40706.1"/>
    </source>
</evidence>
<keyword evidence="1 2" id="KW-1015">Disulfide bond</keyword>
<gene>
    <name evidence="5" type="ORF">GSOID_T00022733001</name>
</gene>
<dbReference type="PROSITE" id="PS01180">
    <property type="entry name" value="CUB"/>
    <property type="match status" value="1"/>
</dbReference>
<feature type="disulfide bond" evidence="2">
    <location>
        <begin position="93"/>
        <end position="102"/>
    </location>
</feature>
<dbReference type="PROSITE" id="PS01186">
    <property type="entry name" value="EGF_2"/>
    <property type="match status" value="1"/>
</dbReference>
<accession>E4YZ28</accession>
<feature type="domain" description="EGF-like" evidence="4">
    <location>
        <begin position="69"/>
        <end position="103"/>
    </location>
</feature>
<proteinExistence type="predicted"/>
<dbReference type="AlphaFoldDB" id="E4YZ28"/>
<dbReference type="SUPFAM" id="SSF49854">
    <property type="entry name" value="Spermadhesin, CUB domain"/>
    <property type="match status" value="1"/>
</dbReference>
<sequence>IENHATCAWDKLELIYADENLFTICGRNLEDPRWPQRSTGPGPVRIRFLTDGSTTGQGWVLGYSSPERIPNFCDENECQNGAVCSEAQQECICNSGYDGLFCELDVNECFRK</sequence>
<organism evidence="5">
    <name type="scientific">Oikopleura dioica</name>
    <name type="common">Tunicate</name>
    <dbReference type="NCBI Taxonomy" id="34765"/>
    <lineage>
        <taxon>Eukaryota</taxon>
        <taxon>Metazoa</taxon>
        <taxon>Chordata</taxon>
        <taxon>Tunicata</taxon>
        <taxon>Appendicularia</taxon>
        <taxon>Copelata</taxon>
        <taxon>Oikopleuridae</taxon>
        <taxon>Oikopleura</taxon>
    </lineage>
</organism>
<dbReference type="Proteomes" id="UP000011014">
    <property type="component" value="Unassembled WGS sequence"/>
</dbReference>
<dbReference type="InterPro" id="IPR035914">
    <property type="entry name" value="Sperma_CUB_dom_sf"/>
</dbReference>
<dbReference type="PROSITE" id="PS00022">
    <property type="entry name" value="EGF_1"/>
    <property type="match status" value="1"/>
</dbReference>
<reference evidence="5" key="1">
    <citation type="journal article" date="2010" name="Science">
        <title>Plasticity of animal genome architecture unmasked by rapid evolution of a pelagic tunicate.</title>
        <authorList>
            <person name="Denoeud F."/>
            <person name="Henriet S."/>
            <person name="Mungpakdee S."/>
            <person name="Aury J.M."/>
            <person name="Da Silva C."/>
            <person name="Brinkmann H."/>
            <person name="Mikhaleva J."/>
            <person name="Olsen L.C."/>
            <person name="Jubin C."/>
            <person name="Canestro C."/>
            <person name="Bouquet J.M."/>
            <person name="Danks G."/>
            <person name="Poulain J."/>
            <person name="Campsteijn C."/>
            <person name="Adamski M."/>
            <person name="Cross I."/>
            <person name="Yadetie F."/>
            <person name="Muffato M."/>
            <person name="Louis A."/>
            <person name="Butcher S."/>
            <person name="Tsagkogeorga G."/>
            <person name="Konrad A."/>
            <person name="Singh S."/>
            <person name="Jensen M.F."/>
            <person name="Cong E.H."/>
            <person name="Eikeseth-Otteraa H."/>
            <person name="Noel B."/>
            <person name="Anthouard V."/>
            <person name="Porcel B.M."/>
            <person name="Kachouri-Lafond R."/>
            <person name="Nishino A."/>
            <person name="Ugolini M."/>
            <person name="Chourrout P."/>
            <person name="Nishida H."/>
            <person name="Aasland R."/>
            <person name="Huzurbazar S."/>
            <person name="Westhof E."/>
            <person name="Delsuc F."/>
            <person name="Lehrach H."/>
            <person name="Reinhardt R."/>
            <person name="Weissenbach J."/>
            <person name="Roy S.W."/>
            <person name="Artiguenave F."/>
            <person name="Postlethwait J.H."/>
            <person name="Manak J.R."/>
            <person name="Thompson E.M."/>
            <person name="Jaillon O."/>
            <person name="Du Pasquier L."/>
            <person name="Boudinot P."/>
            <person name="Liberles D.A."/>
            <person name="Volff J.N."/>
            <person name="Philippe H."/>
            <person name="Lenhard B."/>
            <person name="Roest Crollius H."/>
            <person name="Wincker P."/>
            <person name="Chourrout D."/>
        </authorList>
    </citation>
    <scope>NUCLEOTIDE SEQUENCE [LARGE SCALE GENOMIC DNA]</scope>
</reference>
<name>E4YZ28_OIKDI</name>
<evidence type="ECO:0000256" key="2">
    <source>
        <dbReference type="PROSITE-ProRule" id="PRU00076"/>
    </source>
</evidence>
<evidence type="ECO:0000259" key="3">
    <source>
        <dbReference type="PROSITE" id="PS01180"/>
    </source>
</evidence>
<dbReference type="Gene3D" id="2.60.120.290">
    <property type="entry name" value="Spermadhesin, CUB domain"/>
    <property type="match status" value="1"/>
</dbReference>
<evidence type="ECO:0000256" key="1">
    <source>
        <dbReference type="ARBA" id="ARBA00023157"/>
    </source>
</evidence>
<evidence type="ECO:0000259" key="4">
    <source>
        <dbReference type="PROSITE" id="PS50026"/>
    </source>
</evidence>
<evidence type="ECO:0008006" key="6">
    <source>
        <dbReference type="Google" id="ProtNLM"/>
    </source>
</evidence>
<protein>
    <recommendedName>
        <fullName evidence="6">EGF-like domain-containing protein</fullName>
    </recommendedName>
</protein>
<feature type="non-terminal residue" evidence="5">
    <location>
        <position position="1"/>
    </location>
</feature>
<dbReference type="EMBL" id="FN656066">
    <property type="protein sequence ID" value="CBY40706.1"/>
    <property type="molecule type" value="Genomic_DNA"/>
</dbReference>
<dbReference type="InterPro" id="IPR000859">
    <property type="entry name" value="CUB_dom"/>
</dbReference>